<sequence>MSRKAQELDRTWYSASGFVGWFTQVNHRIIGTRFIVTSFIFFLMAGIEALLLRTQLAVPENSFLTPDHFNQLFTMHGSSMMFFFAVPMMEGLGIYVVPLMIGTRDMAFPRLNAFGYYVYLIAGVTLYAAGFLGHAPDGGWFAYVPLTLPQYSPGLGLDFWATMITFIEISALVAAVELIVTVFKQRAPGMSLNRMPLFVWAMLVTMFMIVFAMPPLMVGSVMLALDRTVSTHFFMPSGGGEPLLWQHLFWFFGHPEVYIILVPALGVISSIVVTFARRPIFGYTAMVLSVVSIGFVAFGLWVHHMFTTGLPALGVSFFTAASVMIAVPSGVQIFCWIATLWGAKLRIATPLLFVLGFFFIFVLGGLTGVMVASVPFDTQVHDTYFLVAHFHYVLIGGAVFPVFGAIYYWFPKIFGRMLNETAGKWSFALMFVGFNLGFFPMHQLGLQGMPRRVYTYLFDSGWFELSLLATIGAYVFALGVLVTAVDALLSFLRKPDAPDNPWGGDTLEWATRSPPPNYNFEDIPVVRGRWALWERGDEPAGAVTGLHPGRREVLVTTLLDAEPHAVAILPGPTIWPFLAAVAVAAGFLGFIRHPIWFPIGLLLTFVGFVGWLWPRAVGGSAEEQVR</sequence>
<dbReference type="Proteomes" id="UP000266313">
    <property type="component" value="Chromosome"/>
</dbReference>
<evidence type="ECO:0000256" key="9">
    <source>
        <dbReference type="ARBA" id="ARBA00022723"/>
    </source>
</evidence>
<feature type="transmembrane region" description="Helical" evidence="18">
    <location>
        <begin position="384"/>
        <end position="410"/>
    </location>
</feature>
<feature type="transmembrane region" description="Helical" evidence="18">
    <location>
        <begin position="461"/>
        <end position="485"/>
    </location>
</feature>
<feature type="transmembrane region" description="Helical" evidence="18">
    <location>
        <begin position="315"/>
        <end position="339"/>
    </location>
</feature>
<dbReference type="InterPro" id="IPR023616">
    <property type="entry name" value="Cyt_c_oxase-like_su1_dom"/>
</dbReference>
<dbReference type="GO" id="GO:0015990">
    <property type="term" value="P:electron transport coupled proton transport"/>
    <property type="evidence" value="ECO:0007669"/>
    <property type="project" value="InterPro"/>
</dbReference>
<evidence type="ECO:0000256" key="4">
    <source>
        <dbReference type="ARBA" id="ARBA00022448"/>
    </source>
</evidence>
<evidence type="ECO:0000256" key="14">
    <source>
        <dbReference type="ARBA" id="ARBA00023008"/>
    </source>
</evidence>
<dbReference type="EC" id="7.1.1.9" evidence="18"/>
<feature type="transmembrane region" description="Helical" evidence="18">
    <location>
        <begin position="80"/>
        <end position="102"/>
    </location>
</feature>
<evidence type="ECO:0000256" key="5">
    <source>
        <dbReference type="ARBA" id="ARBA00022475"/>
    </source>
</evidence>
<dbReference type="FunFam" id="1.20.210.10:FF:000006">
    <property type="entry name" value="Cytochrome c oxidase subunit 1"/>
    <property type="match status" value="1"/>
</dbReference>
<evidence type="ECO:0000256" key="18">
    <source>
        <dbReference type="RuleBase" id="RU363061"/>
    </source>
</evidence>
<keyword evidence="11 17" id="KW-0249">Electron transport</keyword>
<keyword evidence="14 18" id="KW-0186">Copper</keyword>
<dbReference type="UniPathway" id="UPA00705"/>
<evidence type="ECO:0000256" key="1">
    <source>
        <dbReference type="ARBA" id="ARBA00004651"/>
    </source>
</evidence>
<keyword evidence="21" id="KW-1185">Reference proteome</keyword>
<feature type="transmembrane region" description="Helical" evidence="18">
    <location>
        <begin position="195"/>
        <end position="217"/>
    </location>
</feature>
<dbReference type="PANTHER" id="PTHR10422">
    <property type="entry name" value="CYTOCHROME C OXIDASE SUBUNIT 1"/>
    <property type="match status" value="1"/>
</dbReference>
<dbReference type="PROSITE" id="PS50855">
    <property type="entry name" value="COX1"/>
    <property type="match status" value="1"/>
</dbReference>
<evidence type="ECO:0000259" key="19">
    <source>
        <dbReference type="PROSITE" id="PS50855"/>
    </source>
</evidence>
<dbReference type="InterPro" id="IPR036927">
    <property type="entry name" value="Cyt_c_oxase-like_su1_sf"/>
</dbReference>
<keyword evidence="6 17" id="KW-0349">Heme</keyword>
<dbReference type="GO" id="GO:0020037">
    <property type="term" value="F:heme binding"/>
    <property type="evidence" value="ECO:0007669"/>
    <property type="project" value="InterPro"/>
</dbReference>
<dbReference type="PANTHER" id="PTHR10422:SF35">
    <property type="entry name" value="CYTOCHROME BO(3) UBIQUINOL OXIDASE SUBUNIT 1"/>
    <property type="match status" value="1"/>
</dbReference>
<evidence type="ECO:0000256" key="15">
    <source>
        <dbReference type="ARBA" id="ARBA00023136"/>
    </source>
</evidence>
<evidence type="ECO:0000256" key="3">
    <source>
        <dbReference type="ARBA" id="ARBA00009578"/>
    </source>
</evidence>
<dbReference type="AlphaFoldDB" id="A0A250KMV3"/>
<feature type="transmembrane region" description="Helical" evidence="18">
    <location>
        <begin position="283"/>
        <end position="303"/>
    </location>
</feature>
<dbReference type="GO" id="GO:0046872">
    <property type="term" value="F:metal ion binding"/>
    <property type="evidence" value="ECO:0007669"/>
    <property type="project" value="UniProtKB-KW"/>
</dbReference>
<feature type="transmembrane region" description="Helical" evidence="18">
    <location>
        <begin position="114"/>
        <end position="135"/>
    </location>
</feature>
<dbReference type="PROSITE" id="PS00077">
    <property type="entry name" value="COX1_CUB"/>
    <property type="match status" value="1"/>
</dbReference>
<evidence type="ECO:0000256" key="7">
    <source>
        <dbReference type="ARBA" id="ARBA00022660"/>
    </source>
</evidence>
<dbReference type="GO" id="GO:0004129">
    <property type="term" value="F:cytochrome-c oxidase activity"/>
    <property type="evidence" value="ECO:0007669"/>
    <property type="project" value="UniProtKB-EC"/>
</dbReference>
<reference evidence="20 21" key="1">
    <citation type="submission" date="2016-12" db="EMBL/GenBank/DDBJ databases">
        <title>Genome sequencing of Methylocaldum marinum.</title>
        <authorList>
            <person name="Takeuchi M."/>
            <person name="Kamagata Y."/>
            <person name="Hiraoka S."/>
            <person name="Oshima K."/>
            <person name="Hattori M."/>
            <person name="Iwasaki W."/>
        </authorList>
    </citation>
    <scope>NUCLEOTIDE SEQUENCE [LARGE SCALE GENOMIC DNA]</scope>
    <source>
        <strain evidence="20 21">S8</strain>
    </source>
</reference>
<dbReference type="OrthoDB" id="9803294at2"/>
<name>A0A250KMV3_9GAMM</name>
<keyword evidence="9 18" id="KW-0479">Metal-binding</keyword>
<evidence type="ECO:0000313" key="20">
    <source>
        <dbReference type="EMBL" id="BBA32904.1"/>
    </source>
</evidence>
<evidence type="ECO:0000256" key="12">
    <source>
        <dbReference type="ARBA" id="ARBA00022989"/>
    </source>
</evidence>
<evidence type="ECO:0000256" key="2">
    <source>
        <dbReference type="ARBA" id="ARBA00004673"/>
    </source>
</evidence>
<organism evidence="20 21">
    <name type="scientific">Methylocaldum marinum</name>
    <dbReference type="NCBI Taxonomy" id="1432792"/>
    <lineage>
        <taxon>Bacteria</taxon>
        <taxon>Pseudomonadati</taxon>
        <taxon>Pseudomonadota</taxon>
        <taxon>Gammaproteobacteria</taxon>
        <taxon>Methylococcales</taxon>
        <taxon>Methylococcaceae</taxon>
        <taxon>Methylocaldum</taxon>
    </lineage>
</organism>
<feature type="transmembrane region" description="Helical" evidence="18">
    <location>
        <begin position="595"/>
        <end position="613"/>
    </location>
</feature>
<dbReference type="InterPro" id="IPR023615">
    <property type="entry name" value="Cyt_c_Oxase_su1_BS"/>
</dbReference>
<evidence type="ECO:0000313" key="21">
    <source>
        <dbReference type="Proteomes" id="UP000266313"/>
    </source>
</evidence>
<protein>
    <recommendedName>
        <fullName evidence="18">Cytochrome c oxidase subunit 1</fullName>
        <ecNumber evidence="18">7.1.1.9</ecNumber>
    </recommendedName>
</protein>
<evidence type="ECO:0000256" key="16">
    <source>
        <dbReference type="ARBA" id="ARBA00047816"/>
    </source>
</evidence>
<dbReference type="NCBIfam" id="TIGR02891">
    <property type="entry name" value="CtaD_CoxA"/>
    <property type="match status" value="1"/>
</dbReference>
<keyword evidence="10" id="KW-1278">Translocase</keyword>
<dbReference type="Gene3D" id="1.20.210.10">
    <property type="entry name" value="Cytochrome c oxidase-like, subunit I domain"/>
    <property type="match status" value="1"/>
</dbReference>
<dbReference type="EMBL" id="AP017928">
    <property type="protein sequence ID" value="BBA32904.1"/>
    <property type="molecule type" value="Genomic_DNA"/>
</dbReference>
<dbReference type="InterPro" id="IPR000883">
    <property type="entry name" value="Cyt_C_Oxase_1"/>
</dbReference>
<feature type="transmembrane region" description="Helical" evidence="18">
    <location>
        <begin position="566"/>
        <end position="589"/>
    </location>
</feature>
<accession>A0A250KMV3</accession>
<dbReference type="Pfam" id="PF00115">
    <property type="entry name" value="COX1"/>
    <property type="match status" value="1"/>
</dbReference>
<dbReference type="GO" id="GO:0022904">
    <property type="term" value="P:respiratory electron transport chain"/>
    <property type="evidence" value="ECO:0007669"/>
    <property type="project" value="TreeGrafter"/>
</dbReference>
<feature type="transmembrane region" description="Helical" evidence="18">
    <location>
        <begin position="351"/>
        <end position="372"/>
    </location>
</feature>
<evidence type="ECO:0000256" key="17">
    <source>
        <dbReference type="RuleBase" id="RU000370"/>
    </source>
</evidence>
<dbReference type="CDD" id="cd01662">
    <property type="entry name" value="Ubiquinol_Oxidase_I"/>
    <property type="match status" value="1"/>
</dbReference>
<evidence type="ECO:0000256" key="13">
    <source>
        <dbReference type="ARBA" id="ARBA00023004"/>
    </source>
</evidence>
<evidence type="ECO:0000256" key="6">
    <source>
        <dbReference type="ARBA" id="ARBA00022617"/>
    </source>
</evidence>
<keyword evidence="7 17" id="KW-0679">Respiratory chain</keyword>
<evidence type="ECO:0000256" key="11">
    <source>
        <dbReference type="ARBA" id="ARBA00022982"/>
    </source>
</evidence>
<feature type="transmembrane region" description="Helical" evidence="18">
    <location>
        <begin position="257"/>
        <end position="276"/>
    </location>
</feature>
<dbReference type="PRINTS" id="PR01165">
    <property type="entry name" value="CYCOXIDASEI"/>
</dbReference>
<gene>
    <name evidence="20" type="ORF">sS8_0939</name>
</gene>
<feature type="domain" description="Cytochrome oxidase subunit I profile" evidence="19">
    <location>
        <begin position="21"/>
        <end position="527"/>
    </location>
</feature>
<comment type="catalytic activity">
    <reaction evidence="16 18">
        <text>4 Fe(II)-[cytochrome c] + O2 + 8 H(+)(in) = 4 Fe(III)-[cytochrome c] + 2 H2O + 4 H(+)(out)</text>
        <dbReference type="Rhea" id="RHEA:11436"/>
        <dbReference type="Rhea" id="RHEA-COMP:10350"/>
        <dbReference type="Rhea" id="RHEA-COMP:14399"/>
        <dbReference type="ChEBI" id="CHEBI:15377"/>
        <dbReference type="ChEBI" id="CHEBI:15378"/>
        <dbReference type="ChEBI" id="CHEBI:15379"/>
        <dbReference type="ChEBI" id="CHEBI:29033"/>
        <dbReference type="ChEBI" id="CHEBI:29034"/>
        <dbReference type="EC" id="7.1.1.9"/>
    </reaction>
</comment>
<dbReference type="KEGG" id="mmai:sS8_0939"/>
<evidence type="ECO:0000256" key="8">
    <source>
        <dbReference type="ARBA" id="ARBA00022692"/>
    </source>
</evidence>
<dbReference type="GO" id="GO:0005886">
    <property type="term" value="C:plasma membrane"/>
    <property type="evidence" value="ECO:0007669"/>
    <property type="project" value="UniProtKB-SubCell"/>
</dbReference>
<keyword evidence="12 18" id="KW-1133">Transmembrane helix</keyword>
<keyword evidence="8 17" id="KW-0812">Transmembrane</keyword>
<evidence type="ECO:0000256" key="10">
    <source>
        <dbReference type="ARBA" id="ARBA00022967"/>
    </source>
</evidence>
<feature type="transmembrane region" description="Helical" evidence="18">
    <location>
        <begin position="34"/>
        <end position="52"/>
    </location>
</feature>
<comment type="pathway">
    <text evidence="2 18">Energy metabolism; oxidative phosphorylation.</text>
</comment>
<comment type="subcellular location">
    <subcellularLocation>
        <location evidence="1 18">Cell membrane</location>
        <topology evidence="1 18">Multi-pass membrane protein</topology>
    </subcellularLocation>
</comment>
<dbReference type="SUPFAM" id="SSF81442">
    <property type="entry name" value="Cytochrome c oxidase subunit I-like"/>
    <property type="match status" value="1"/>
</dbReference>
<dbReference type="InterPro" id="IPR014241">
    <property type="entry name" value="Cyt_c_oxidase_su1_bac"/>
</dbReference>
<comment type="similarity">
    <text evidence="3 17">Belongs to the heme-copper respiratory oxidase family.</text>
</comment>
<dbReference type="GO" id="GO:0006119">
    <property type="term" value="P:oxidative phosphorylation"/>
    <property type="evidence" value="ECO:0007669"/>
    <property type="project" value="UniProtKB-UniPathway"/>
</dbReference>
<feature type="transmembrane region" description="Helical" evidence="18">
    <location>
        <begin position="422"/>
        <end position="441"/>
    </location>
</feature>
<comment type="function">
    <text evidence="18">Cytochrome c oxidase is the component of the respiratory chain that catalyzes the reduction of oxygen to water. Subunits 1-3 form the functional core of the enzyme complex. CO I is the catalytic subunit of the enzyme. Electrons originating in cytochrome c are transferred via the copper A center of subunit 2 and heme A of subunit 1 to the bimetallic center formed by heme A3 and copper B.</text>
</comment>
<keyword evidence="15 18" id="KW-0472">Membrane</keyword>
<proteinExistence type="inferred from homology"/>
<keyword evidence="4 17" id="KW-0813">Transport</keyword>
<keyword evidence="13 18" id="KW-0408">Iron</keyword>
<feature type="transmembrane region" description="Helical" evidence="18">
    <location>
        <begin position="159"/>
        <end position="183"/>
    </location>
</feature>
<keyword evidence="5 18" id="KW-1003">Cell membrane</keyword>